<keyword evidence="4" id="KW-0479">Metal-binding</keyword>
<reference evidence="8 9" key="1">
    <citation type="journal article" date="2011" name="Cell">
        <title>The monarch butterfly genome yields insights into long-distance migration.</title>
        <authorList>
            <person name="Zhan S."/>
            <person name="Merlin C."/>
            <person name="Boore J.L."/>
            <person name="Reppert S.M."/>
        </authorList>
    </citation>
    <scope>NUCLEOTIDE SEQUENCE [LARGE SCALE GENOMIC DNA]</scope>
    <source>
        <strain evidence="8">F-2</strain>
    </source>
</reference>
<dbReference type="PRINTS" id="PR00789">
    <property type="entry name" value="OSIALOPTASE"/>
</dbReference>
<dbReference type="eggNOG" id="KOG2707">
    <property type="taxonomic scope" value="Eukaryota"/>
</dbReference>
<dbReference type="PANTHER" id="PTHR11735">
    <property type="entry name" value="TRNA N6-ADENOSINE THREONYLCARBAMOYLTRANSFERASE"/>
    <property type="match status" value="1"/>
</dbReference>
<dbReference type="PANTHER" id="PTHR11735:SF6">
    <property type="entry name" value="TRNA N6-ADENOSINE THREONYLCARBAMOYLTRANSFERASE, MITOCHONDRIAL"/>
    <property type="match status" value="1"/>
</dbReference>
<accession>A0A212EXC0</accession>
<evidence type="ECO:0000256" key="3">
    <source>
        <dbReference type="ARBA" id="ARBA00022694"/>
    </source>
</evidence>
<evidence type="ECO:0000256" key="2">
    <source>
        <dbReference type="ARBA" id="ARBA00022679"/>
    </source>
</evidence>
<dbReference type="CDD" id="cd24134">
    <property type="entry name" value="ASKHA_NBD_OSGEPL1_QRI7_euk"/>
    <property type="match status" value="1"/>
</dbReference>
<evidence type="ECO:0000313" key="8">
    <source>
        <dbReference type="EMBL" id="OWR46139.1"/>
    </source>
</evidence>
<dbReference type="KEGG" id="dpl:KGM_215916"/>
<evidence type="ECO:0000256" key="6">
    <source>
        <dbReference type="ARBA" id="ARBA00048117"/>
    </source>
</evidence>
<evidence type="ECO:0000259" key="7">
    <source>
        <dbReference type="Pfam" id="PF00814"/>
    </source>
</evidence>
<keyword evidence="3" id="KW-0819">tRNA processing</keyword>
<dbReference type="InterPro" id="IPR043129">
    <property type="entry name" value="ATPase_NBD"/>
</dbReference>
<name>A0A212EXC0_DANPL</name>
<comment type="catalytic activity">
    <reaction evidence="6">
        <text>L-threonylcarbamoyladenylate + adenosine(37) in tRNA = N(6)-L-threonylcarbamoyladenosine(37) in tRNA + AMP + H(+)</text>
        <dbReference type="Rhea" id="RHEA:37059"/>
        <dbReference type="Rhea" id="RHEA-COMP:10162"/>
        <dbReference type="Rhea" id="RHEA-COMP:10163"/>
        <dbReference type="ChEBI" id="CHEBI:15378"/>
        <dbReference type="ChEBI" id="CHEBI:73682"/>
        <dbReference type="ChEBI" id="CHEBI:74411"/>
        <dbReference type="ChEBI" id="CHEBI:74418"/>
        <dbReference type="ChEBI" id="CHEBI:456215"/>
        <dbReference type="EC" id="2.3.1.234"/>
    </reaction>
</comment>
<protein>
    <recommendedName>
        <fullName evidence="1">N(6)-L-threonylcarbamoyladenine synthase</fullName>
        <ecNumber evidence="1">2.3.1.234</ecNumber>
    </recommendedName>
</protein>
<dbReference type="AlphaFoldDB" id="A0A212EXC0"/>
<evidence type="ECO:0000256" key="4">
    <source>
        <dbReference type="ARBA" id="ARBA00022723"/>
    </source>
</evidence>
<sequence length="344" mass="38457">MHRENIEKAVFKCLENSSLSMDNIDAIAVTVKPGLLISLEIGVKYAKYLSKIYKKPLIPIHHMEAHALAARMFQDIQLPFLTLLISGGNCLLAFVKEIDNFLLLGDTMDNSPGEVLDKAARRMKLRNLPEYSGMAGGRAIEVAAKNAVNPFLFDFPLPLNRNRDCNFSFSGLQDAFLRHLLHKEKYHNIMGDEIIPEVNELCAAFQLAMAEHIAHRTERAIKYCEITNLFRGDVKNIVVSGGVACNDFIFKSIECIGNKYGCKVFRPPPKLCTDNGVMIAWNALEKLKHKSDSVNEPIEINPTAPLGLPLAQGVILTWDSSRLRASVRSSGFNDRRKIFAAMLE</sequence>
<dbReference type="InParanoid" id="A0A212EXC0"/>
<dbReference type="InterPro" id="IPR017861">
    <property type="entry name" value="KAE1/TsaD"/>
</dbReference>
<dbReference type="SUPFAM" id="SSF53067">
    <property type="entry name" value="Actin-like ATPase domain"/>
    <property type="match status" value="1"/>
</dbReference>
<gene>
    <name evidence="8" type="ORF">KGM_215916</name>
</gene>
<keyword evidence="2" id="KW-0808">Transferase</keyword>
<evidence type="ECO:0000256" key="1">
    <source>
        <dbReference type="ARBA" id="ARBA00012156"/>
    </source>
</evidence>
<dbReference type="NCBIfam" id="TIGR00329">
    <property type="entry name" value="gcp_kae1"/>
    <property type="match status" value="1"/>
</dbReference>
<dbReference type="Pfam" id="PF00814">
    <property type="entry name" value="TsaD"/>
    <property type="match status" value="1"/>
</dbReference>
<dbReference type="GO" id="GO:0046872">
    <property type="term" value="F:metal ion binding"/>
    <property type="evidence" value="ECO:0007669"/>
    <property type="project" value="UniProtKB-KW"/>
</dbReference>
<keyword evidence="9" id="KW-1185">Reference proteome</keyword>
<dbReference type="InterPro" id="IPR000905">
    <property type="entry name" value="Gcp-like_dom"/>
</dbReference>
<comment type="caution">
    <text evidence="8">The sequence shown here is derived from an EMBL/GenBank/DDBJ whole genome shotgun (WGS) entry which is preliminary data.</text>
</comment>
<evidence type="ECO:0000256" key="5">
    <source>
        <dbReference type="ARBA" id="ARBA00023315"/>
    </source>
</evidence>
<dbReference type="STRING" id="278856.A0A212EXC0"/>
<dbReference type="EMBL" id="AGBW02011787">
    <property type="protein sequence ID" value="OWR46139.1"/>
    <property type="molecule type" value="Genomic_DNA"/>
</dbReference>
<dbReference type="Proteomes" id="UP000007151">
    <property type="component" value="Unassembled WGS sequence"/>
</dbReference>
<evidence type="ECO:0000313" key="9">
    <source>
        <dbReference type="Proteomes" id="UP000007151"/>
    </source>
</evidence>
<dbReference type="EC" id="2.3.1.234" evidence="1"/>
<dbReference type="GO" id="GO:0061711">
    <property type="term" value="F:tRNA N(6)-L-threonylcarbamoyladenine synthase activity"/>
    <property type="evidence" value="ECO:0007669"/>
    <property type="project" value="UniProtKB-EC"/>
</dbReference>
<keyword evidence="5" id="KW-0012">Acyltransferase</keyword>
<dbReference type="GO" id="GO:0008033">
    <property type="term" value="P:tRNA processing"/>
    <property type="evidence" value="ECO:0007669"/>
    <property type="project" value="UniProtKB-KW"/>
</dbReference>
<proteinExistence type="predicted"/>
<dbReference type="GO" id="GO:0005739">
    <property type="term" value="C:mitochondrion"/>
    <property type="evidence" value="ECO:0007669"/>
    <property type="project" value="TreeGrafter"/>
</dbReference>
<dbReference type="Gene3D" id="3.30.420.40">
    <property type="match status" value="2"/>
</dbReference>
<dbReference type="FunCoup" id="A0A212EXC0">
    <property type="interactions" value="1725"/>
</dbReference>
<feature type="domain" description="Gcp-like" evidence="7">
    <location>
        <begin position="2"/>
        <end position="281"/>
    </location>
</feature>
<organism evidence="8 9">
    <name type="scientific">Danaus plexippus plexippus</name>
    <dbReference type="NCBI Taxonomy" id="278856"/>
    <lineage>
        <taxon>Eukaryota</taxon>
        <taxon>Metazoa</taxon>
        <taxon>Ecdysozoa</taxon>
        <taxon>Arthropoda</taxon>
        <taxon>Hexapoda</taxon>
        <taxon>Insecta</taxon>
        <taxon>Pterygota</taxon>
        <taxon>Neoptera</taxon>
        <taxon>Endopterygota</taxon>
        <taxon>Lepidoptera</taxon>
        <taxon>Glossata</taxon>
        <taxon>Ditrysia</taxon>
        <taxon>Papilionoidea</taxon>
        <taxon>Nymphalidae</taxon>
        <taxon>Danainae</taxon>
        <taxon>Danaini</taxon>
        <taxon>Danaina</taxon>
        <taxon>Danaus</taxon>
        <taxon>Danaus</taxon>
    </lineage>
</organism>